<dbReference type="CDD" id="cd03217">
    <property type="entry name" value="ABC_FeS_Assembly"/>
    <property type="match status" value="1"/>
</dbReference>
<dbReference type="InterPro" id="IPR003593">
    <property type="entry name" value="AAA+_ATPase"/>
</dbReference>
<dbReference type="SMART" id="SM00382">
    <property type="entry name" value="AAA"/>
    <property type="match status" value="1"/>
</dbReference>
<dbReference type="GO" id="GO:0005524">
    <property type="term" value="F:ATP binding"/>
    <property type="evidence" value="ECO:0007669"/>
    <property type="project" value="UniProtKB-KW"/>
</dbReference>
<dbReference type="EMBL" id="MGER01000045">
    <property type="protein sequence ID" value="OGL87886.1"/>
    <property type="molecule type" value="Genomic_DNA"/>
</dbReference>
<dbReference type="AlphaFoldDB" id="A0A1F7VBJ4"/>
<comment type="similarity">
    <text evidence="1">Belongs to the ABC transporter superfamily. Ycf16 family.</text>
</comment>
<dbReference type="InterPro" id="IPR010230">
    <property type="entry name" value="FeS-cluster_ATPase_SufC"/>
</dbReference>
<dbReference type="PROSITE" id="PS50893">
    <property type="entry name" value="ABC_TRANSPORTER_2"/>
    <property type="match status" value="1"/>
</dbReference>
<reference evidence="5 6" key="1">
    <citation type="journal article" date="2016" name="Nat. Commun.">
        <title>Thousands of microbial genomes shed light on interconnected biogeochemical processes in an aquifer system.</title>
        <authorList>
            <person name="Anantharaman K."/>
            <person name="Brown C.T."/>
            <person name="Hug L.A."/>
            <person name="Sharon I."/>
            <person name="Castelle C.J."/>
            <person name="Probst A.J."/>
            <person name="Thomas B.C."/>
            <person name="Singh A."/>
            <person name="Wilkins M.J."/>
            <person name="Karaoz U."/>
            <person name="Brodie E.L."/>
            <person name="Williams K.H."/>
            <person name="Hubbard S.S."/>
            <person name="Banfield J.F."/>
        </authorList>
    </citation>
    <scope>NUCLEOTIDE SEQUENCE [LARGE SCALE GENOMIC DNA]</scope>
</reference>
<dbReference type="Gene3D" id="3.40.50.300">
    <property type="entry name" value="P-loop containing nucleotide triphosphate hydrolases"/>
    <property type="match status" value="1"/>
</dbReference>
<dbReference type="PANTHER" id="PTHR43204">
    <property type="entry name" value="ABC TRANSPORTER I FAMILY MEMBER 6, CHLOROPLASTIC"/>
    <property type="match status" value="1"/>
</dbReference>
<dbReference type="GO" id="GO:0016887">
    <property type="term" value="F:ATP hydrolysis activity"/>
    <property type="evidence" value="ECO:0007669"/>
    <property type="project" value="InterPro"/>
</dbReference>
<evidence type="ECO:0000313" key="5">
    <source>
        <dbReference type="EMBL" id="OGL87886.1"/>
    </source>
</evidence>
<organism evidence="5 6">
    <name type="scientific">Candidatus Uhrbacteria bacterium RIFCSPLOWO2_02_FULL_49_11</name>
    <dbReference type="NCBI Taxonomy" id="1802409"/>
    <lineage>
        <taxon>Bacteria</taxon>
        <taxon>Candidatus Uhriibacteriota</taxon>
    </lineage>
</organism>
<dbReference type="InterPro" id="IPR027417">
    <property type="entry name" value="P-loop_NTPase"/>
</dbReference>
<dbReference type="PROSITE" id="PS00211">
    <property type="entry name" value="ABC_TRANSPORTER_1"/>
    <property type="match status" value="1"/>
</dbReference>
<evidence type="ECO:0000256" key="2">
    <source>
        <dbReference type="ARBA" id="ARBA00022741"/>
    </source>
</evidence>
<comment type="caution">
    <text evidence="5">The sequence shown here is derived from an EMBL/GenBank/DDBJ whole genome shotgun (WGS) entry which is preliminary data.</text>
</comment>
<keyword evidence="3" id="KW-0067">ATP-binding</keyword>
<sequence length="252" mass="28193">MTRVLAIQNLHVSVDEKKILNGVNLDVKPGEIHALMGPNGSGKSTLAHALMGHPQYHITQGNILLNGEDITHAAPEVRARKGLFMAFQHPREIAGLPLAHFLREAYVSRFGEKISVAKFRELLRILMKELAMDDKFIDRPLNEGFSGGEKKKAEILQMIILRPLYALLDETDSGLDIDALTIVTAGLKRFFGAETAIVIITHYQRILKFIEPDYVHIMMKGEVVKSGDKDLAHELEQTGFKHLSHDTKASRE</sequence>
<gene>
    <name evidence="5" type="ORF">A3I42_03580</name>
</gene>
<dbReference type="PANTHER" id="PTHR43204:SF1">
    <property type="entry name" value="ABC TRANSPORTER I FAMILY MEMBER 6, CHLOROPLASTIC"/>
    <property type="match status" value="1"/>
</dbReference>
<evidence type="ECO:0000259" key="4">
    <source>
        <dbReference type="PROSITE" id="PS50893"/>
    </source>
</evidence>
<evidence type="ECO:0000256" key="1">
    <source>
        <dbReference type="ARBA" id="ARBA00006216"/>
    </source>
</evidence>
<dbReference type="SUPFAM" id="SSF52540">
    <property type="entry name" value="P-loop containing nucleoside triphosphate hydrolases"/>
    <property type="match status" value="1"/>
</dbReference>
<keyword evidence="2" id="KW-0547">Nucleotide-binding</keyword>
<protein>
    <submittedName>
        <fullName evidence="5">Fe-S cluster assembly ATPase SufC</fullName>
    </submittedName>
</protein>
<dbReference type="Pfam" id="PF00005">
    <property type="entry name" value="ABC_tran"/>
    <property type="match status" value="1"/>
</dbReference>
<dbReference type="InterPro" id="IPR003439">
    <property type="entry name" value="ABC_transporter-like_ATP-bd"/>
</dbReference>
<evidence type="ECO:0000313" key="6">
    <source>
        <dbReference type="Proteomes" id="UP000178264"/>
    </source>
</evidence>
<evidence type="ECO:0000256" key="3">
    <source>
        <dbReference type="ARBA" id="ARBA00022840"/>
    </source>
</evidence>
<feature type="domain" description="ABC transporter" evidence="4">
    <location>
        <begin position="5"/>
        <end position="245"/>
    </location>
</feature>
<dbReference type="NCBIfam" id="TIGR01978">
    <property type="entry name" value="sufC"/>
    <property type="match status" value="1"/>
</dbReference>
<dbReference type="InterPro" id="IPR017871">
    <property type="entry name" value="ABC_transporter-like_CS"/>
</dbReference>
<accession>A0A1F7VBJ4</accession>
<dbReference type="Proteomes" id="UP000178264">
    <property type="component" value="Unassembled WGS sequence"/>
</dbReference>
<name>A0A1F7VBJ4_9BACT</name>
<proteinExistence type="inferred from homology"/>